<organism evidence="2">
    <name type="scientific">Chaetoceros debilis</name>
    <dbReference type="NCBI Taxonomy" id="122233"/>
    <lineage>
        <taxon>Eukaryota</taxon>
        <taxon>Sar</taxon>
        <taxon>Stramenopiles</taxon>
        <taxon>Ochrophyta</taxon>
        <taxon>Bacillariophyta</taxon>
        <taxon>Coscinodiscophyceae</taxon>
        <taxon>Chaetocerotophycidae</taxon>
        <taxon>Chaetocerotales</taxon>
        <taxon>Chaetocerotaceae</taxon>
        <taxon>Chaetoceros</taxon>
    </lineage>
</organism>
<feature type="region of interest" description="Disordered" evidence="1">
    <location>
        <begin position="396"/>
        <end position="421"/>
    </location>
</feature>
<feature type="compositionally biased region" description="Basic and acidic residues" evidence="1">
    <location>
        <begin position="13"/>
        <end position="24"/>
    </location>
</feature>
<evidence type="ECO:0000256" key="1">
    <source>
        <dbReference type="SAM" id="MobiDB-lite"/>
    </source>
</evidence>
<proteinExistence type="predicted"/>
<evidence type="ECO:0000313" key="2">
    <source>
        <dbReference type="EMBL" id="CAE0462196.1"/>
    </source>
</evidence>
<reference evidence="2" key="1">
    <citation type="submission" date="2021-01" db="EMBL/GenBank/DDBJ databases">
        <authorList>
            <person name="Corre E."/>
            <person name="Pelletier E."/>
            <person name="Niang G."/>
            <person name="Scheremetjew M."/>
            <person name="Finn R."/>
            <person name="Kale V."/>
            <person name="Holt S."/>
            <person name="Cochrane G."/>
            <person name="Meng A."/>
            <person name="Brown T."/>
            <person name="Cohen L."/>
        </authorList>
    </citation>
    <scope>NUCLEOTIDE SEQUENCE</scope>
    <source>
        <strain evidence="2">MM31A-1</strain>
    </source>
</reference>
<gene>
    <name evidence="2" type="ORF">CDEB00056_LOCUS7037</name>
</gene>
<feature type="region of interest" description="Disordered" evidence="1">
    <location>
        <begin position="577"/>
        <end position="620"/>
    </location>
</feature>
<protein>
    <submittedName>
        <fullName evidence="2">Uncharacterized protein</fullName>
    </submittedName>
</protein>
<feature type="region of interest" description="Disordered" evidence="1">
    <location>
        <begin position="1"/>
        <end position="35"/>
    </location>
</feature>
<dbReference type="AlphaFoldDB" id="A0A7S3Q160"/>
<sequence>MSSWISNSKRRLRQAENRKADRSSELNSRNNRRSIAVTVTQSTITTNHPPPSASMNHFSLTSNGHGDINQAHQILEEHRKQQALLLLQQQQQQPVLLDKALSGLNPRGASTGHSLDPINDLASHANAGYLRASGMFGQNPVDLETRSILYLQEELKRQESRRKAEELLQQSMQEQAILVELQKHAEMQHHQHHQQQQQYHQHAAADQLLSGFSDLDHLVARQELLARLEQERRAALVSNAVNPLFDPHGENLAQGARHVSHAPGFSNHLNLAAARNSGHFVNQDVMNNVLRGPSSLRGLNELSAYGGGGQQQRIQSPLTNGVHMGIGDIPGAESHHLLSRALSNVEYASNGANHDTISAALHNLHSMNSKATQQQFQNGLPSEIQQHENMFSNDYIHGGGRISGINERPPNSPPAPRRSLNDIDLSQVDNFKIANRSSSDVIRGNRQGTMPKIRYFNNGAEVSKDGSSIRNKKKANRGGNAVHIKKRKVSEDNLEVISIDDDDEVEKKISLKPRINKKAKIAAPVLAVRGAEIVSCSESDSKSQVDSVDSLEELSNASRVRRCSLPKKNSLKLSQLVANNNSKRNADDAPKKEVEVKVNEGRSKEDESQPSEKQREEEKFDAANVLLGLMKKAA</sequence>
<name>A0A7S3Q160_9STRA</name>
<dbReference type="EMBL" id="HBIO01009174">
    <property type="protein sequence ID" value="CAE0462196.1"/>
    <property type="molecule type" value="Transcribed_RNA"/>
</dbReference>
<feature type="compositionally biased region" description="Basic and acidic residues" evidence="1">
    <location>
        <begin position="584"/>
        <end position="620"/>
    </location>
</feature>
<accession>A0A7S3Q160</accession>